<dbReference type="Proteomes" id="UP001154282">
    <property type="component" value="Unassembled WGS sequence"/>
</dbReference>
<reference evidence="5" key="1">
    <citation type="submission" date="2022-08" db="EMBL/GenBank/DDBJ databases">
        <authorList>
            <person name="Gutierrez-Valencia J."/>
        </authorList>
    </citation>
    <scope>NUCLEOTIDE SEQUENCE</scope>
</reference>
<keyword evidence="2" id="KW-0808">Transferase</keyword>
<dbReference type="GO" id="GO:0004842">
    <property type="term" value="F:ubiquitin-protein transferase activity"/>
    <property type="evidence" value="ECO:0007669"/>
    <property type="project" value="InterPro"/>
</dbReference>
<dbReference type="Pfam" id="PF04564">
    <property type="entry name" value="U-box"/>
    <property type="match status" value="1"/>
</dbReference>
<feature type="region of interest" description="Disordered" evidence="3">
    <location>
        <begin position="230"/>
        <end position="255"/>
    </location>
</feature>
<evidence type="ECO:0000256" key="3">
    <source>
        <dbReference type="SAM" id="MobiDB-lite"/>
    </source>
</evidence>
<dbReference type="SMART" id="SM00504">
    <property type="entry name" value="Ubox"/>
    <property type="match status" value="1"/>
</dbReference>
<dbReference type="SUPFAM" id="SSF57850">
    <property type="entry name" value="RING/U-box"/>
    <property type="match status" value="1"/>
</dbReference>
<dbReference type="EMBL" id="CAMGYJ010000008">
    <property type="protein sequence ID" value="CAI0461557.1"/>
    <property type="molecule type" value="Genomic_DNA"/>
</dbReference>
<evidence type="ECO:0000313" key="6">
    <source>
        <dbReference type="Proteomes" id="UP001154282"/>
    </source>
</evidence>
<dbReference type="InterPro" id="IPR013083">
    <property type="entry name" value="Znf_RING/FYVE/PHD"/>
</dbReference>
<dbReference type="GO" id="GO:0016567">
    <property type="term" value="P:protein ubiquitination"/>
    <property type="evidence" value="ECO:0007669"/>
    <property type="project" value="InterPro"/>
</dbReference>
<feature type="compositionally biased region" description="Polar residues" evidence="3">
    <location>
        <begin position="283"/>
        <end position="292"/>
    </location>
</feature>
<dbReference type="AlphaFoldDB" id="A0AAV0NS27"/>
<organism evidence="5 6">
    <name type="scientific">Linum tenue</name>
    <dbReference type="NCBI Taxonomy" id="586396"/>
    <lineage>
        <taxon>Eukaryota</taxon>
        <taxon>Viridiplantae</taxon>
        <taxon>Streptophyta</taxon>
        <taxon>Embryophyta</taxon>
        <taxon>Tracheophyta</taxon>
        <taxon>Spermatophyta</taxon>
        <taxon>Magnoliopsida</taxon>
        <taxon>eudicotyledons</taxon>
        <taxon>Gunneridae</taxon>
        <taxon>Pentapetalae</taxon>
        <taxon>rosids</taxon>
        <taxon>fabids</taxon>
        <taxon>Malpighiales</taxon>
        <taxon>Linaceae</taxon>
        <taxon>Linum</taxon>
    </lineage>
</organism>
<evidence type="ECO:0000256" key="2">
    <source>
        <dbReference type="ARBA" id="ARBA00022679"/>
    </source>
</evidence>
<sequence>MGLEQASSTLKECLKDQEEGAVTTDSEILVKIAESLSLRTNQEILLEAVALEKLKEIADQAEKDPVIVASGQNYERTFIKNWIELGLTMCPKTRHTLAHTDLIPNYTMKALIANLCELNNVKLLVPVKFVQPSPAEPPRSVSSSGPILVPSSGFLRDGSSPLHSRSTSESSLSGIVANGQGIDIARISLTGFEESSAHSEERLIDSIASPSRMEEVSESVVAANEFPLSKRSHGRSASAANASFPRRSYGDDASESLDVPNHLITLYNSDTSGEVKVEMPKAVSSTATSNSSLHRESQFSPRFVETRSRSQLLL</sequence>
<feature type="domain" description="U-box" evidence="4">
    <location>
        <begin position="63"/>
        <end position="122"/>
    </location>
</feature>
<dbReference type="PANTHER" id="PTHR23315:SF7">
    <property type="entry name" value="U-BOX DOMAIN-CONTAINING PROTEIN 4"/>
    <property type="match status" value="1"/>
</dbReference>
<gene>
    <name evidence="5" type="ORF">LITE_LOCUS34983</name>
</gene>
<comment type="pathway">
    <text evidence="1">Protein modification; protein ubiquitination.</text>
</comment>
<accession>A0AAV0NS27</accession>
<evidence type="ECO:0000259" key="4">
    <source>
        <dbReference type="PROSITE" id="PS51698"/>
    </source>
</evidence>
<proteinExistence type="predicted"/>
<dbReference type="PANTHER" id="PTHR23315">
    <property type="entry name" value="U BOX DOMAIN-CONTAINING"/>
    <property type="match status" value="1"/>
</dbReference>
<evidence type="ECO:0000256" key="1">
    <source>
        <dbReference type="ARBA" id="ARBA00004906"/>
    </source>
</evidence>
<dbReference type="InterPro" id="IPR003613">
    <property type="entry name" value="Ubox_domain"/>
</dbReference>
<evidence type="ECO:0000313" key="5">
    <source>
        <dbReference type="EMBL" id="CAI0461557.1"/>
    </source>
</evidence>
<comment type="caution">
    <text evidence="5">The sequence shown here is derived from an EMBL/GenBank/DDBJ whole genome shotgun (WGS) entry which is preliminary data.</text>
</comment>
<dbReference type="PROSITE" id="PS51698">
    <property type="entry name" value="U_BOX"/>
    <property type="match status" value="1"/>
</dbReference>
<name>A0AAV0NS27_9ROSI</name>
<protein>
    <recommendedName>
        <fullName evidence="4">U-box domain-containing protein</fullName>
    </recommendedName>
</protein>
<keyword evidence="6" id="KW-1185">Reference proteome</keyword>
<feature type="region of interest" description="Disordered" evidence="3">
    <location>
        <begin position="279"/>
        <end position="302"/>
    </location>
</feature>
<dbReference type="Gene3D" id="3.30.40.10">
    <property type="entry name" value="Zinc/RING finger domain, C3HC4 (zinc finger)"/>
    <property type="match status" value="1"/>
</dbReference>